<accession>A0A4C1UFX0</accession>
<evidence type="ECO:0000313" key="2">
    <source>
        <dbReference type="Proteomes" id="UP000299102"/>
    </source>
</evidence>
<dbReference type="Proteomes" id="UP000299102">
    <property type="component" value="Unassembled WGS sequence"/>
</dbReference>
<dbReference type="EMBL" id="BGZK01000166">
    <property type="protein sequence ID" value="GBP24814.1"/>
    <property type="molecule type" value="Genomic_DNA"/>
</dbReference>
<sequence length="152" mass="17917">MIKKYGEREEKEKILRIENWNQQSDLTTSKINETKNKTENVRIDNRCPKTTDHNAHKPMRNRMGLITNEWAIRLYDVMVEALLGALKEKHKKLGLPDPKSRSLHGLAEAVKVYYRKNEEVRKTASELAAYLLRCIDKEGKFRRLYSMVYHLS</sequence>
<gene>
    <name evidence="1" type="ORF">EVAR_14147_1</name>
</gene>
<organism evidence="1 2">
    <name type="scientific">Eumeta variegata</name>
    <name type="common">Bagworm moth</name>
    <name type="synonym">Eumeta japonica</name>
    <dbReference type="NCBI Taxonomy" id="151549"/>
    <lineage>
        <taxon>Eukaryota</taxon>
        <taxon>Metazoa</taxon>
        <taxon>Ecdysozoa</taxon>
        <taxon>Arthropoda</taxon>
        <taxon>Hexapoda</taxon>
        <taxon>Insecta</taxon>
        <taxon>Pterygota</taxon>
        <taxon>Neoptera</taxon>
        <taxon>Endopterygota</taxon>
        <taxon>Lepidoptera</taxon>
        <taxon>Glossata</taxon>
        <taxon>Ditrysia</taxon>
        <taxon>Tineoidea</taxon>
        <taxon>Psychidae</taxon>
        <taxon>Oiketicinae</taxon>
        <taxon>Eumeta</taxon>
    </lineage>
</organism>
<reference evidence="1 2" key="1">
    <citation type="journal article" date="2019" name="Commun. Biol.">
        <title>The bagworm genome reveals a unique fibroin gene that provides high tensile strength.</title>
        <authorList>
            <person name="Kono N."/>
            <person name="Nakamura H."/>
            <person name="Ohtoshi R."/>
            <person name="Tomita M."/>
            <person name="Numata K."/>
            <person name="Arakawa K."/>
        </authorList>
    </citation>
    <scope>NUCLEOTIDE SEQUENCE [LARGE SCALE GENOMIC DNA]</scope>
</reference>
<protein>
    <submittedName>
        <fullName evidence="1">Uncharacterized protein</fullName>
    </submittedName>
</protein>
<keyword evidence="2" id="KW-1185">Reference proteome</keyword>
<comment type="caution">
    <text evidence="1">The sequence shown here is derived from an EMBL/GenBank/DDBJ whole genome shotgun (WGS) entry which is preliminary data.</text>
</comment>
<evidence type="ECO:0000313" key="1">
    <source>
        <dbReference type="EMBL" id="GBP24814.1"/>
    </source>
</evidence>
<name>A0A4C1UFX0_EUMVA</name>
<dbReference type="AlphaFoldDB" id="A0A4C1UFX0"/>
<proteinExistence type="predicted"/>